<dbReference type="AlphaFoldDB" id="A0A7M7PZH7"/>
<keyword evidence="12" id="KW-1185">Reference proteome</keyword>
<feature type="active site" description="Charge relay system" evidence="8">
    <location>
        <position position="399"/>
    </location>
</feature>
<dbReference type="PANTHER" id="PTHR11005">
    <property type="entry name" value="LYSOSOMAL ACID LIPASE-RELATED"/>
    <property type="match status" value="1"/>
</dbReference>
<evidence type="ECO:0000256" key="4">
    <source>
        <dbReference type="ARBA" id="ARBA00022963"/>
    </source>
</evidence>
<dbReference type="FunFam" id="3.40.50.1820:FF:000057">
    <property type="entry name" value="Lipase"/>
    <property type="match status" value="1"/>
</dbReference>
<dbReference type="PIRSF" id="PIRSF000862">
    <property type="entry name" value="Steryl_ester_lip"/>
    <property type="match status" value="1"/>
</dbReference>
<dbReference type="SUPFAM" id="SSF53474">
    <property type="entry name" value="alpha/beta-Hydrolases"/>
    <property type="match status" value="1"/>
</dbReference>
<dbReference type="OrthoDB" id="9974421at2759"/>
<evidence type="ECO:0000256" key="1">
    <source>
        <dbReference type="ARBA" id="ARBA00010701"/>
    </source>
</evidence>
<evidence type="ECO:0000256" key="2">
    <source>
        <dbReference type="ARBA" id="ARBA00022729"/>
    </source>
</evidence>
<dbReference type="GO" id="GO:0016788">
    <property type="term" value="F:hydrolase activity, acting on ester bonds"/>
    <property type="evidence" value="ECO:0007669"/>
    <property type="project" value="InterPro"/>
</dbReference>
<dbReference type="Gene3D" id="3.40.50.1820">
    <property type="entry name" value="alpha/beta hydrolase"/>
    <property type="match status" value="1"/>
</dbReference>
<dbReference type="InterPro" id="IPR006693">
    <property type="entry name" value="AB_hydrolase_lipase"/>
</dbReference>
<dbReference type="SMR" id="A0A7M7PZH7"/>
<evidence type="ECO:0000256" key="5">
    <source>
        <dbReference type="ARBA" id="ARBA00023098"/>
    </source>
</evidence>
<evidence type="ECO:0000256" key="3">
    <source>
        <dbReference type="ARBA" id="ARBA00022801"/>
    </source>
</evidence>
<dbReference type="GeneID" id="103317300"/>
<feature type="domain" description="Partial AB-hydrolase lipase" evidence="10">
    <location>
        <begin position="62"/>
        <end position="119"/>
    </location>
</feature>
<dbReference type="EnsemblMetazoa" id="XM_031921743">
    <property type="protein sequence ID" value="XP_031777603"/>
    <property type="gene ID" value="LOC103317300"/>
</dbReference>
<feature type="signal peptide" evidence="9">
    <location>
        <begin position="1"/>
        <end position="27"/>
    </location>
</feature>
<sequence length="432" mass="48805">MMRELFMCSVLLLSGLVGCGSSGQAQGFNFLDYISPLSIKREKSLRRSDGLEKIPVLDFIGLVKRHGYSAEEHKVTTLDGYRLRLHRIPGSRKSPPAPGKPVVFLQHGIFASSDQFVIAGPERDLAFILADAGYDVWLGNIRGNTYSRSHVQLSPDRDPEFWQFSMHEMGLYDASAAIDHILQRTGQQSIIYIGHSMGTSIGLILLSCKPEYNDKIRLVINMASIGYWKRPRNFIKLLRDNGEVLQRILLAARITEVFPQTLANGEILNGTCRPGSPFQHLCMNFIQYVSGYSPDLFDTRLVAESFSYFPAGGSTQTLLHFYQNIKAGKMQMYDHGLVGNFARYNQRTPPVYNLENIVTPVVLIYGQSDAVATPEDSLDLLNRLRYARAESVPYDNFNHLDFIWGKDIKKLLQNRIMQIIENSMRHGSFSVL</sequence>
<name>A0A7M7PZH7_NASVI</name>
<keyword evidence="4 7" id="KW-0442">Lipid degradation</keyword>
<keyword evidence="2 9" id="KW-0732">Signal</keyword>
<evidence type="ECO:0000256" key="6">
    <source>
        <dbReference type="ARBA" id="ARBA00023180"/>
    </source>
</evidence>
<keyword evidence="3 7" id="KW-0378">Hydrolase</keyword>
<proteinExistence type="inferred from homology"/>
<accession>A0A7M7PZH7</accession>
<evidence type="ECO:0000259" key="10">
    <source>
        <dbReference type="Pfam" id="PF04083"/>
    </source>
</evidence>
<dbReference type="InParanoid" id="A0A7M7PZH7"/>
<evidence type="ECO:0000256" key="8">
    <source>
        <dbReference type="PIRSR" id="PIRSR000862-1"/>
    </source>
</evidence>
<feature type="chain" id="PRO_5029832336" description="Lipase" evidence="9">
    <location>
        <begin position="28"/>
        <end position="432"/>
    </location>
</feature>
<keyword evidence="6" id="KW-0325">Glycoprotein</keyword>
<evidence type="ECO:0000256" key="7">
    <source>
        <dbReference type="PIRNR" id="PIRNR000862"/>
    </source>
</evidence>
<dbReference type="InterPro" id="IPR029058">
    <property type="entry name" value="AB_hydrolase_fold"/>
</dbReference>
<dbReference type="Pfam" id="PF04083">
    <property type="entry name" value="Abhydro_lipase"/>
    <property type="match status" value="1"/>
</dbReference>
<evidence type="ECO:0000313" key="12">
    <source>
        <dbReference type="Proteomes" id="UP000002358"/>
    </source>
</evidence>
<dbReference type="InterPro" id="IPR025483">
    <property type="entry name" value="Lipase_euk"/>
</dbReference>
<evidence type="ECO:0000313" key="11">
    <source>
        <dbReference type="EnsemblMetazoa" id="XP_031777603"/>
    </source>
</evidence>
<dbReference type="PROSITE" id="PS51257">
    <property type="entry name" value="PROKAR_LIPOPROTEIN"/>
    <property type="match status" value="1"/>
</dbReference>
<organism evidence="11 12">
    <name type="scientific">Nasonia vitripennis</name>
    <name type="common">Parasitic wasp</name>
    <dbReference type="NCBI Taxonomy" id="7425"/>
    <lineage>
        <taxon>Eukaryota</taxon>
        <taxon>Metazoa</taxon>
        <taxon>Ecdysozoa</taxon>
        <taxon>Arthropoda</taxon>
        <taxon>Hexapoda</taxon>
        <taxon>Insecta</taxon>
        <taxon>Pterygota</taxon>
        <taxon>Neoptera</taxon>
        <taxon>Endopterygota</taxon>
        <taxon>Hymenoptera</taxon>
        <taxon>Apocrita</taxon>
        <taxon>Proctotrupomorpha</taxon>
        <taxon>Chalcidoidea</taxon>
        <taxon>Pteromalidae</taxon>
        <taxon>Pteromalinae</taxon>
        <taxon>Nasonia</taxon>
    </lineage>
</organism>
<feature type="active site" description="Charge relay system" evidence="8">
    <location>
        <position position="369"/>
    </location>
</feature>
<comment type="similarity">
    <text evidence="1 7">Belongs to the AB hydrolase superfamily. Lipase family.</text>
</comment>
<dbReference type="GO" id="GO:0016042">
    <property type="term" value="P:lipid catabolic process"/>
    <property type="evidence" value="ECO:0007669"/>
    <property type="project" value="UniProtKB-KW"/>
</dbReference>
<dbReference type="RefSeq" id="XP_031777603.1">
    <property type="nucleotide sequence ID" value="XM_031921743.2"/>
</dbReference>
<keyword evidence="5" id="KW-0443">Lipid metabolism</keyword>
<dbReference type="Proteomes" id="UP000002358">
    <property type="component" value="Chromosome 1"/>
</dbReference>
<dbReference type="KEGG" id="nvi:103317300"/>
<feature type="active site" description="Nucleophile" evidence="8">
    <location>
        <position position="196"/>
    </location>
</feature>
<protein>
    <recommendedName>
        <fullName evidence="7">Lipase</fullName>
    </recommendedName>
</protein>
<evidence type="ECO:0000256" key="9">
    <source>
        <dbReference type="SAM" id="SignalP"/>
    </source>
</evidence>
<reference evidence="11" key="1">
    <citation type="submission" date="2021-01" db="UniProtKB">
        <authorList>
            <consortium name="EnsemblMetazoa"/>
        </authorList>
    </citation>
    <scope>IDENTIFICATION</scope>
</reference>